<dbReference type="GO" id="GO:0016491">
    <property type="term" value="F:oxidoreductase activity"/>
    <property type="evidence" value="ECO:0007669"/>
    <property type="project" value="UniProtKB-KW"/>
</dbReference>
<comment type="similarity">
    <text evidence="1">Belongs to the iron/ascorbate-dependent oxidoreductase family.</text>
</comment>
<evidence type="ECO:0000259" key="2">
    <source>
        <dbReference type="PROSITE" id="PS51471"/>
    </source>
</evidence>
<keyword evidence="1" id="KW-0560">Oxidoreductase</keyword>
<dbReference type="EMBL" id="CAUJNA010003540">
    <property type="protein sequence ID" value="CAJ1404439.1"/>
    <property type="molecule type" value="Genomic_DNA"/>
</dbReference>
<gene>
    <name evidence="3" type="ORF">EVOR1521_LOCUS26874</name>
</gene>
<proteinExistence type="inferred from homology"/>
<evidence type="ECO:0000256" key="1">
    <source>
        <dbReference type="RuleBase" id="RU003682"/>
    </source>
</evidence>
<dbReference type="Proteomes" id="UP001178507">
    <property type="component" value="Unassembled WGS sequence"/>
</dbReference>
<dbReference type="PROSITE" id="PS51471">
    <property type="entry name" value="FE2OG_OXY"/>
    <property type="match status" value="1"/>
</dbReference>
<dbReference type="InterPro" id="IPR005123">
    <property type="entry name" value="Oxoglu/Fe-dep_dioxygenase_dom"/>
</dbReference>
<organism evidence="3 4">
    <name type="scientific">Effrenium voratum</name>
    <dbReference type="NCBI Taxonomy" id="2562239"/>
    <lineage>
        <taxon>Eukaryota</taxon>
        <taxon>Sar</taxon>
        <taxon>Alveolata</taxon>
        <taxon>Dinophyceae</taxon>
        <taxon>Suessiales</taxon>
        <taxon>Symbiodiniaceae</taxon>
        <taxon>Effrenium</taxon>
    </lineage>
</organism>
<comment type="caution">
    <text evidence="3">The sequence shown here is derived from an EMBL/GenBank/DDBJ whole genome shotgun (WGS) entry which is preliminary data.</text>
</comment>
<protein>
    <recommendedName>
        <fullName evidence="2">Fe2OG dioxygenase domain-containing protein</fullName>
    </recommendedName>
</protein>
<dbReference type="Gene3D" id="2.60.120.620">
    <property type="entry name" value="q2cbj1_9rhob like domain"/>
    <property type="match status" value="1"/>
</dbReference>
<dbReference type="SUPFAM" id="SSF51197">
    <property type="entry name" value="Clavaminate synthase-like"/>
    <property type="match status" value="1"/>
</dbReference>
<keyword evidence="1" id="KW-0479">Metal-binding</keyword>
<keyword evidence="1" id="KW-0408">Iron</keyword>
<keyword evidence="4" id="KW-1185">Reference proteome</keyword>
<dbReference type="GO" id="GO:0046872">
    <property type="term" value="F:metal ion binding"/>
    <property type="evidence" value="ECO:0007669"/>
    <property type="project" value="UniProtKB-KW"/>
</dbReference>
<evidence type="ECO:0000313" key="3">
    <source>
        <dbReference type="EMBL" id="CAJ1404439.1"/>
    </source>
</evidence>
<accession>A0AA36JG42</accession>
<feature type="domain" description="Fe2OG dioxygenase" evidence="2">
    <location>
        <begin position="116"/>
        <end position="222"/>
    </location>
</feature>
<reference evidence="3" key="1">
    <citation type="submission" date="2023-08" db="EMBL/GenBank/DDBJ databases">
        <authorList>
            <person name="Chen Y."/>
            <person name="Shah S."/>
            <person name="Dougan E. K."/>
            <person name="Thang M."/>
            <person name="Chan C."/>
        </authorList>
    </citation>
    <scope>NUCLEOTIDE SEQUENCE</scope>
</reference>
<evidence type="ECO:0000313" key="4">
    <source>
        <dbReference type="Proteomes" id="UP001178507"/>
    </source>
</evidence>
<name>A0AA36JG42_9DINO</name>
<sequence length="248" mass="28397">MASKGERLLLGAGQMPARPLPPELRRQEVLRFETARFDLRRAVAEMLRAAPDLGHFDDDGSLERFAGRSELFRSFPARQNLHRRVAASDELLGIYEDLVRQELVPWLQQRLNALGDADPRSFFYQYPPTLRIQPPSGEFKRPHRDAEYGHQIGELNFWMPLTDYSLTQTSLWVESSPDAGDFQALAIDYGEIAMFHGTLCQHKVPANTSPYTRVSMDFRIGVGGYFDPSWQLPGIKKVHLRREVRADQ</sequence>
<dbReference type="AlphaFoldDB" id="A0AA36JG42"/>